<accession>A0A177G120</accession>
<keyword evidence="1" id="KW-0560">Oxidoreductase</keyword>
<dbReference type="GO" id="GO:0016627">
    <property type="term" value="F:oxidoreductase activity, acting on the CH-CH group of donors"/>
    <property type="evidence" value="ECO:0007669"/>
    <property type="project" value="InterPro"/>
</dbReference>
<name>A0A177G120_9PROT</name>
<sequence length="115" mass="12445">MPANLGKPLASLPRFQMVMGEIEALLLTNRALLADSLTRYEQGQCSVPDANLVKHVVTENAIRSVEKGVAAIGNPALSRSNPLERHLRDVLCARIHTPQADTALTAAGRVRLEQP</sequence>
<dbReference type="Proteomes" id="UP000077349">
    <property type="component" value="Unassembled WGS sequence"/>
</dbReference>
<evidence type="ECO:0000313" key="4">
    <source>
        <dbReference type="Proteomes" id="UP000077349"/>
    </source>
</evidence>
<evidence type="ECO:0000259" key="2">
    <source>
        <dbReference type="Pfam" id="PF08028"/>
    </source>
</evidence>
<evidence type="ECO:0000256" key="1">
    <source>
        <dbReference type="ARBA" id="ARBA00023002"/>
    </source>
</evidence>
<comment type="caution">
    <text evidence="3">The sequence shown here is derived from an EMBL/GenBank/DDBJ whole genome shotgun (WGS) entry which is preliminary data.</text>
</comment>
<dbReference type="Gene3D" id="1.20.140.10">
    <property type="entry name" value="Butyryl-CoA Dehydrogenase, subunit A, domain 3"/>
    <property type="match status" value="1"/>
</dbReference>
<reference evidence="3 4" key="1">
    <citation type="submission" date="2016-03" db="EMBL/GenBank/DDBJ databases">
        <title>Draft genome sequence of Acetobacter malorum CECT 7742, a strain isolated from strawberry vinegar.</title>
        <authorList>
            <person name="Sainz F."/>
            <person name="Mas A."/>
            <person name="Torija M.J."/>
        </authorList>
    </citation>
    <scope>NUCLEOTIDE SEQUENCE [LARGE SCALE GENOMIC DNA]</scope>
    <source>
        <strain evidence="3 4">CECT 7742</strain>
    </source>
</reference>
<dbReference type="Pfam" id="PF08028">
    <property type="entry name" value="Acyl-CoA_dh_2"/>
    <property type="match status" value="1"/>
</dbReference>
<dbReference type="SUPFAM" id="SSF47203">
    <property type="entry name" value="Acyl-CoA dehydrogenase C-terminal domain-like"/>
    <property type="match status" value="1"/>
</dbReference>
<dbReference type="InterPro" id="IPR013107">
    <property type="entry name" value="Acyl-CoA_DH_C"/>
</dbReference>
<protein>
    <submittedName>
        <fullName evidence="3">Acyl-CoA dehydrogenase family protein</fullName>
    </submittedName>
</protein>
<dbReference type="AlphaFoldDB" id="A0A177G120"/>
<organism evidence="3 4">
    <name type="scientific">Acetobacter malorum</name>
    <dbReference type="NCBI Taxonomy" id="178901"/>
    <lineage>
        <taxon>Bacteria</taxon>
        <taxon>Pseudomonadati</taxon>
        <taxon>Pseudomonadota</taxon>
        <taxon>Alphaproteobacteria</taxon>
        <taxon>Acetobacterales</taxon>
        <taxon>Acetobacteraceae</taxon>
        <taxon>Acetobacter</taxon>
    </lineage>
</organism>
<dbReference type="InterPro" id="IPR036250">
    <property type="entry name" value="AcylCo_DH-like_C"/>
</dbReference>
<gene>
    <name evidence="3" type="ORF">Amal_04012</name>
</gene>
<dbReference type="PATRIC" id="fig|178901.16.peg.4383"/>
<dbReference type="EMBL" id="LVHD01000262">
    <property type="protein sequence ID" value="OAG73456.1"/>
    <property type="molecule type" value="Genomic_DNA"/>
</dbReference>
<evidence type="ECO:0000313" key="3">
    <source>
        <dbReference type="EMBL" id="OAG73456.1"/>
    </source>
</evidence>
<feature type="domain" description="Acyl-CoA dehydrogenase C-terminal" evidence="2">
    <location>
        <begin position="6"/>
        <end position="97"/>
    </location>
</feature>
<proteinExistence type="predicted"/>